<accession>A0ABD3Q4Z1</accession>
<dbReference type="Gene3D" id="3.30.300.30">
    <property type="match status" value="1"/>
</dbReference>
<dbReference type="InterPro" id="IPR042099">
    <property type="entry name" value="ANL_N_sf"/>
</dbReference>
<gene>
    <name evidence="5" type="ORF">HJC23_007365</name>
</gene>
<organism evidence="5 6">
    <name type="scientific">Cyclotella cryptica</name>
    <dbReference type="NCBI Taxonomy" id="29204"/>
    <lineage>
        <taxon>Eukaryota</taxon>
        <taxon>Sar</taxon>
        <taxon>Stramenopiles</taxon>
        <taxon>Ochrophyta</taxon>
        <taxon>Bacillariophyta</taxon>
        <taxon>Coscinodiscophyceae</taxon>
        <taxon>Thalassiosirophycidae</taxon>
        <taxon>Stephanodiscales</taxon>
        <taxon>Stephanodiscaceae</taxon>
        <taxon>Cyclotella</taxon>
    </lineage>
</organism>
<dbReference type="Proteomes" id="UP001516023">
    <property type="component" value="Unassembled WGS sequence"/>
</dbReference>
<evidence type="ECO:0000259" key="4">
    <source>
        <dbReference type="Pfam" id="PF16177"/>
    </source>
</evidence>
<dbReference type="PROSITE" id="PS00455">
    <property type="entry name" value="AMP_BINDING"/>
    <property type="match status" value="1"/>
</dbReference>
<evidence type="ECO:0000256" key="1">
    <source>
        <dbReference type="ARBA" id="ARBA00006432"/>
    </source>
</evidence>
<dbReference type="Pfam" id="PF00501">
    <property type="entry name" value="AMP-binding"/>
    <property type="match status" value="1"/>
</dbReference>
<evidence type="ECO:0000313" key="5">
    <source>
        <dbReference type="EMBL" id="KAL3795137.1"/>
    </source>
</evidence>
<protein>
    <recommendedName>
        <fullName evidence="7">Acetate--CoA ligase</fullName>
    </recommendedName>
</protein>
<dbReference type="InterPro" id="IPR020845">
    <property type="entry name" value="AMP-binding_CS"/>
</dbReference>
<dbReference type="PANTHER" id="PTHR43347">
    <property type="entry name" value="ACYL-COA SYNTHETASE"/>
    <property type="match status" value="1"/>
</dbReference>
<comment type="similarity">
    <text evidence="1">Belongs to the ATP-dependent AMP-binding enzyme family.</text>
</comment>
<dbReference type="InterPro" id="IPR025110">
    <property type="entry name" value="AMP-bd_C"/>
</dbReference>
<reference evidence="5 6" key="1">
    <citation type="journal article" date="2020" name="G3 (Bethesda)">
        <title>Improved Reference Genome for Cyclotella cryptica CCMP332, a Model for Cell Wall Morphogenesis, Salinity Adaptation, and Lipid Production in Diatoms (Bacillariophyta).</title>
        <authorList>
            <person name="Roberts W.R."/>
            <person name="Downey K.M."/>
            <person name="Ruck E.C."/>
            <person name="Traller J.C."/>
            <person name="Alverson A.J."/>
        </authorList>
    </citation>
    <scope>NUCLEOTIDE SEQUENCE [LARGE SCALE GENOMIC DNA]</scope>
    <source>
        <strain evidence="5 6">CCMP332</strain>
    </source>
</reference>
<name>A0ABD3Q4Z1_9STRA</name>
<evidence type="ECO:0008006" key="7">
    <source>
        <dbReference type="Google" id="ProtNLM"/>
    </source>
</evidence>
<dbReference type="Gene3D" id="3.40.50.12780">
    <property type="entry name" value="N-terminal domain of ligase-like"/>
    <property type="match status" value="1"/>
</dbReference>
<feature type="domain" description="AMP-binding enzyme C-terminal" evidence="3">
    <location>
        <begin position="575"/>
        <end position="654"/>
    </location>
</feature>
<dbReference type="InterPro" id="IPR032387">
    <property type="entry name" value="ACAS_N"/>
</dbReference>
<keyword evidence="6" id="KW-1185">Reference proteome</keyword>
<comment type="caution">
    <text evidence="5">The sequence shown here is derived from an EMBL/GenBank/DDBJ whole genome shotgun (WGS) entry which is preliminary data.</text>
</comment>
<dbReference type="Pfam" id="PF16177">
    <property type="entry name" value="ACAS_N"/>
    <property type="match status" value="1"/>
</dbReference>
<dbReference type="Pfam" id="PF13193">
    <property type="entry name" value="AMP-binding_C"/>
    <property type="match status" value="1"/>
</dbReference>
<feature type="domain" description="AMP-dependent synthetase/ligase" evidence="2">
    <location>
        <begin position="123"/>
        <end position="509"/>
    </location>
</feature>
<evidence type="ECO:0000259" key="2">
    <source>
        <dbReference type="Pfam" id="PF00501"/>
    </source>
</evidence>
<dbReference type="SUPFAM" id="SSF56801">
    <property type="entry name" value="Acetyl-CoA synthetase-like"/>
    <property type="match status" value="1"/>
</dbReference>
<evidence type="ECO:0000259" key="3">
    <source>
        <dbReference type="Pfam" id="PF13193"/>
    </source>
</evidence>
<sequence>MTLRSLAHQSASKALAARGFSICGCRFVGSDSRHVSEGSRHRKGVVGRFGRYQDEYEESLRDRCGYWLRAASELHWFQLPSLENILKDHPTHENMHHWFTDGKINTCYNCLDKHVYNPTESRANQKALVYDSPLTNSRRDYTYAELLEEVENFSAGLAGLDVRVGDRVVIYMPMVPEAVIAMLACARIGAIHSVVFGGFAAKELASRIDDSRPKVIVSSSGGVLPGGKLVPYLPLLDEALKIAKFGGDVKKCVIVQRKGVIECALAKGRDICYSELMQSVGKQKMEAVPLPSPHTHYILYTSGTTGMPKGVVHDTGGYATALKWSMSKFYNTKPGDVFFAASDIGWVVGHSYTVYGPLLHGCTTVLYEGKPVGTPDSGAYWRCVEEHGVNTLFSAPTAFRAIRQADPKGLEVKKYDLSTLQAVFVAGERSDPSTLHWIENILKDYKIPAIDHWWQTELAFPGAGNALGLGKIEPRYGACAAPVPGYDIRVVNEEGHEVPRNVLGTLVIKLPLPPGTLPTLYEADERYVKEYLTTYPGFYDTKDAGMIDEDGYVHVMARTDDIINTSGYRLSTGAMEEILLEHPDITDCAVIGVKDALKGEIPCGFVVVTPGRDPSRETELLNELVSLVREKLGPVSNFKKVAVVKALPKTRSGKVLRATMRKIANREEYTVTPTIEDPNVFSELEPVILKLAGVDDC</sequence>
<proteinExistence type="inferred from homology"/>
<dbReference type="EMBL" id="JABMIG020000074">
    <property type="protein sequence ID" value="KAL3795137.1"/>
    <property type="molecule type" value="Genomic_DNA"/>
</dbReference>
<evidence type="ECO:0000313" key="6">
    <source>
        <dbReference type="Proteomes" id="UP001516023"/>
    </source>
</evidence>
<dbReference type="AlphaFoldDB" id="A0ABD3Q4Z1"/>
<dbReference type="InterPro" id="IPR000873">
    <property type="entry name" value="AMP-dep_synth/lig_dom"/>
</dbReference>
<dbReference type="PANTHER" id="PTHR43347:SF3">
    <property type="entry name" value="ACYL-COA SYNTHETASE SHORT-CHAIN FAMILY MEMBER 3, MITOCHONDRIAL"/>
    <property type="match status" value="1"/>
</dbReference>
<feature type="domain" description="Acetyl-coenzyme A synthetase N-terminal" evidence="4">
    <location>
        <begin position="52"/>
        <end position="110"/>
    </location>
</feature>
<dbReference type="InterPro" id="IPR045851">
    <property type="entry name" value="AMP-bd_C_sf"/>
</dbReference>